<evidence type="ECO:0000256" key="7">
    <source>
        <dbReference type="SAM" id="Coils"/>
    </source>
</evidence>
<feature type="region of interest" description="Disordered" evidence="8">
    <location>
        <begin position="43"/>
        <end position="65"/>
    </location>
</feature>
<evidence type="ECO:0000256" key="4">
    <source>
        <dbReference type="ARBA" id="ARBA00023273"/>
    </source>
</evidence>
<feature type="coiled-coil region" evidence="7">
    <location>
        <begin position="158"/>
        <end position="249"/>
    </location>
</feature>
<evidence type="ECO:0000256" key="5">
    <source>
        <dbReference type="ARBA" id="ARBA00044506"/>
    </source>
</evidence>
<dbReference type="PANTHER" id="PTHR15654">
    <property type="entry name" value="COILED-COIL DOMAIN-CONTAINING PROTEIN 113-RELATED"/>
    <property type="match status" value="1"/>
</dbReference>
<keyword evidence="4" id="KW-0966">Cell projection</keyword>
<dbReference type="EMBL" id="HBFX01050139">
    <property type="protein sequence ID" value="CAD8979182.1"/>
    <property type="molecule type" value="Transcribed_RNA"/>
</dbReference>
<proteinExistence type="inferred from homology"/>
<feature type="domain" description="CCDC113/CCDC96 coiled-coil" evidence="9">
    <location>
        <begin position="152"/>
        <end position="325"/>
    </location>
</feature>
<evidence type="ECO:0000313" key="10">
    <source>
        <dbReference type="EMBL" id="CAD8979182.1"/>
    </source>
</evidence>
<comment type="subcellular location">
    <subcellularLocation>
        <location evidence="1">Cell projection</location>
        <location evidence="1">Cilium</location>
    </subcellularLocation>
</comment>
<dbReference type="InterPro" id="IPR051885">
    <property type="entry name" value="CC_CF"/>
</dbReference>
<name>A0A6U5BNP3_HEMAN</name>
<reference evidence="10" key="1">
    <citation type="submission" date="2021-01" db="EMBL/GenBank/DDBJ databases">
        <authorList>
            <person name="Corre E."/>
            <person name="Pelletier E."/>
            <person name="Niang G."/>
            <person name="Scheremetjew M."/>
            <person name="Finn R."/>
            <person name="Kale V."/>
            <person name="Holt S."/>
            <person name="Cochrane G."/>
            <person name="Meng A."/>
            <person name="Brown T."/>
            <person name="Cohen L."/>
        </authorList>
    </citation>
    <scope>NUCLEOTIDE SEQUENCE</scope>
    <source>
        <strain evidence="10">CCMP644</strain>
    </source>
</reference>
<feature type="coiled-coil region" evidence="7">
    <location>
        <begin position="9"/>
        <end position="36"/>
    </location>
</feature>
<evidence type="ECO:0000259" key="9">
    <source>
        <dbReference type="Pfam" id="PF13870"/>
    </source>
</evidence>
<dbReference type="GO" id="GO:0005930">
    <property type="term" value="C:axoneme"/>
    <property type="evidence" value="ECO:0007669"/>
    <property type="project" value="TreeGrafter"/>
</dbReference>
<dbReference type="PANTHER" id="PTHR15654:SF2">
    <property type="entry name" value="COILED-COIL DOMAIN-CONTAINING PROTEIN 113"/>
    <property type="match status" value="1"/>
</dbReference>
<evidence type="ECO:0000256" key="1">
    <source>
        <dbReference type="ARBA" id="ARBA00004138"/>
    </source>
</evidence>
<evidence type="ECO:0000256" key="2">
    <source>
        <dbReference type="ARBA" id="ARBA00022794"/>
    </source>
</evidence>
<organism evidence="10">
    <name type="scientific">Hemiselmis andersenii</name>
    <name type="common">Cryptophyte alga</name>
    <dbReference type="NCBI Taxonomy" id="464988"/>
    <lineage>
        <taxon>Eukaryota</taxon>
        <taxon>Cryptophyceae</taxon>
        <taxon>Cryptomonadales</taxon>
        <taxon>Hemiselmidaceae</taxon>
        <taxon>Hemiselmis</taxon>
    </lineage>
</organism>
<protein>
    <recommendedName>
        <fullName evidence="6">Cilia- and flagella-associated protein 263</fullName>
    </recommendedName>
</protein>
<accession>A0A6U5BNP3</accession>
<evidence type="ECO:0000256" key="6">
    <source>
        <dbReference type="ARBA" id="ARBA00044798"/>
    </source>
</evidence>
<feature type="compositionally biased region" description="Basic and acidic residues" evidence="8">
    <location>
        <begin position="45"/>
        <end position="54"/>
    </location>
</feature>
<comment type="similarity">
    <text evidence="5">Belongs to the CFAP263 family.</text>
</comment>
<feature type="coiled-coil region" evidence="7">
    <location>
        <begin position="91"/>
        <end position="122"/>
    </location>
</feature>
<dbReference type="AlphaFoldDB" id="A0A6U5BNP3"/>
<dbReference type="Pfam" id="PF13870">
    <property type="entry name" value="CCDC113_CCDC96_CC"/>
    <property type="match status" value="1"/>
</dbReference>
<keyword evidence="3 7" id="KW-0175">Coiled coil</keyword>
<evidence type="ECO:0000256" key="8">
    <source>
        <dbReference type="SAM" id="MobiDB-lite"/>
    </source>
</evidence>
<dbReference type="GO" id="GO:0060271">
    <property type="term" value="P:cilium assembly"/>
    <property type="evidence" value="ECO:0007669"/>
    <property type="project" value="TreeGrafter"/>
</dbReference>
<keyword evidence="2" id="KW-0970">Cilium biogenesis/degradation</keyword>
<gene>
    <name evidence="10" type="ORF">HAND00432_LOCUS30192</name>
</gene>
<sequence length="350" mass="40070">MSLSADADTDELHEKLAELQRENQLLEMENNLLSLCSERVLAQASEHEDADKSTRKASRKGGKKERLPLELTLQQKFEIANAEGDQAKAQMEECKNVSEKLIDDLRALLEEADIKLSEISKDSYEFKRDVSNSAPGKPISEKVLHYLEDKLRTKDSVVDKLTLKNAALKQQILKLENQLQHKEEMGEVLHVIDFDQLKIENQQYLEKIEERNNELLKLKLTTGNIVQTLNASKKRLNRLMMESETLKRMILEKQALTKKVCEEIDSIEVEKVKVKKANAALHKQIEESGMPEVLEYVTQKAAAHQLTKDLNNYERKVEISEMELKRRRVQLRSAGMMTGASSNRSPSQGY</sequence>
<dbReference type="InterPro" id="IPR025254">
    <property type="entry name" value="CCDC113/CCDC96_CC"/>
</dbReference>
<feature type="coiled-coil region" evidence="7">
    <location>
        <begin position="296"/>
        <end position="330"/>
    </location>
</feature>
<dbReference type="GO" id="GO:0036064">
    <property type="term" value="C:ciliary basal body"/>
    <property type="evidence" value="ECO:0007669"/>
    <property type="project" value="TreeGrafter"/>
</dbReference>
<evidence type="ECO:0000256" key="3">
    <source>
        <dbReference type="ARBA" id="ARBA00023054"/>
    </source>
</evidence>